<reference evidence="2" key="1">
    <citation type="submission" date="2020-08" db="EMBL/GenBank/DDBJ databases">
        <title>Multicomponent nature underlies the extraordinary mechanical properties of spider dragline silk.</title>
        <authorList>
            <person name="Kono N."/>
            <person name="Nakamura H."/>
            <person name="Mori M."/>
            <person name="Yoshida Y."/>
            <person name="Ohtoshi R."/>
            <person name="Malay A.D."/>
            <person name="Moran D.A.P."/>
            <person name="Tomita M."/>
            <person name="Numata K."/>
            <person name="Arakawa K."/>
        </authorList>
    </citation>
    <scope>NUCLEOTIDE SEQUENCE</scope>
</reference>
<keyword evidence="3" id="KW-1185">Reference proteome</keyword>
<dbReference type="Proteomes" id="UP000886998">
    <property type="component" value="Unassembled WGS sequence"/>
</dbReference>
<evidence type="ECO:0000259" key="1">
    <source>
        <dbReference type="Pfam" id="PF00078"/>
    </source>
</evidence>
<dbReference type="AlphaFoldDB" id="A0A8X6XJ19"/>
<proteinExistence type="predicted"/>
<protein>
    <recommendedName>
        <fullName evidence="1">Reverse transcriptase domain-containing protein</fullName>
    </recommendedName>
</protein>
<dbReference type="Pfam" id="PF00078">
    <property type="entry name" value="RVT_1"/>
    <property type="match status" value="1"/>
</dbReference>
<dbReference type="EMBL" id="BMAV01010021">
    <property type="protein sequence ID" value="GFY54788.1"/>
    <property type="molecule type" value="Genomic_DNA"/>
</dbReference>
<dbReference type="Gene3D" id="3.30.70.270">
    <property type="match status" value="1"/>
</dbReference>
<gene>
    <name evidence="2" type="primary">X975_00963</name>
    <name evidence="2" type="ORF">TNIN_214041</name>
</gene>
<comment type="caution">
    <text evidence="2">The sequence shown here is derived from an EMBL/GenBank/DDBJ whole genome shotgun (WGS) entry which is preliminary data.</text>
</comment>
<dbReference type="InterPro" id="IPR043502">
    <property type="entry name" value="DNA/RNA_pol_sf"/>
</dbReference>
<accession>A0A8X6XJ19</accession>
<evidence type="ECO:0000313" key="3">
    <source>
        <dbReference type="Proteomes" id="UP000886998"/>
    </source>
</evidence>
<dbReference type="GO" id="GO:0071897">
    <property type="term" value="P:DNA biosynthetic process"/>
    <property type="evidence" value="ECO:0007669"/>
    <property type="project" value="UniProtKB-ARBA"/>
</dbReference>
<dbReference type="SUPFAM" id="SSF56672">
    <property type="entry name" value="DNA/RNA polymerases"/>
    <property type="match status" value="1"/>
</dbReference>
<dbReference type="InterPro" id="IPR043128">
    <property type="entry name" value="Rev_trsase/Diguanyl_cyclase"/>
</dbReference>
<dbReference type="OrthoDB" id="6453655at2759"/>
<sequence length="109" mass="13036">MSSVAEEDRKFLQFLWFLDNCNENFKFMRMTRLPFGCKTSPFILSATIKGHIRQFREDKPKSVEMLDMSLYVDDLYLGAKDIYEAYESYLGMLCDDFKGSRYEFEKIKY</sequence>
<dbReference type="InterPro" id="IPR000477">
    <property type="entry name" value="RT_dom"/>
</dbReference>
<name>A0A8X6XJ19_9ARAC</name>
<evidence type="ECO:0000313" key="2">
    <source>
        <dbReference type="EMBL" id="GFY54788.1"/>
    </source>
</evidence>
<feature type="domain" description="Reverse transcriptase" evidence="1">
    <location>
        <begin position="15"/>
        <end position="98"/>
    </location>
</feature>
<dbReference type="Gene3D" id="3.10.10.10">
    <property type="entry name" value="HIV Type 1 Reverse Transcriptase, subunit A, domain 1"/>
    <property type="match status" value="1"/>
</dbReference>
<organism evidence="2 3">
    <name type="scientific">Trichonephila inaurata madagascariensis</name>
    <dbReference type="NCBI Taxonomy" id="2747483"/>
    <lineage>
        <taxon>Eukaryota</taxon>
        <taxon>Metazoa</taxon>
        <taxon>Ecdysozoa</taxon>
        <taxon>Arthropoda</taxon>
        <taxon>Chelicerata</taxon>
        <taxon>Arachnida</taxon>
        <taxon>Araneae</taxon>
        <taxon>Araneomorphae</taxon>
        <taxon>Entelegynae</taxon>
        <taxon>Araneoidea</taxon>
        <taxon>Nephilidae</taxon>
        <taxon>Trichonephila</taxon>
        <taxon>Trichonephila inaurata</taxon>
    </lineage>
</organism>